<feature type="transmembrane region" description="Helical" evidence="1">
    <location>
        <begin position="77"/>
        <end position="99"/>
    </location>
</feature>
<keyword evidence="1" id="KW-0812">Transmembrane</keyword>
<feature type="transmembrane region" description="Helical" evidence="1">
    <location>
        <begin position="52"/>
        <end position="71"/>
    </location>
</feature>
<dbReference type="Pfam" id="PF19845">
    <property type="entry name" value="DUF6320"/>
    <property type="match status" value="1"/>
</dbReference>
<dbReference type="RefSeq" id="WP_092984010.1">
    <property type="nucleotide sequence ID" value="NZ_FNFY01000002.1"/>
</dbReference>
<evidence type="ECO:0000256" key="1">
    <source>
        <dbReference type="SAM" id="Phobius"/>
    </source>
</evidence>
<dbReference type="EMBL" id="FNFY01000002">
    <property type="protein sequence ID" value="SDK31459.1"/>
    <property type="molecule type" value="Genomic_DNA"/>
</dbReference>
<keyword evidence="1" id="KW-0472">Membrane</keyword>
<dbReference type="InterPro" id="IPR046283">
    <property type="entry name" value="DUF6320"/>
</dbReference>
<dbReference type="OrthoDB" id="2164897at2"/>
<evidence type="ECO:0000313" key="2">
    <source>
        <dbReference type="EMBL" id="SDK31459.1"/>
    </source>
</evidence>
<dbReference type="AlphaFoldDB" id="A0A1G9AVM5"/>
<keyword evidence="3" id="KW-1185">Reference proteome</keyword>
<accession>A0A1G9AVM5</accession>
<protein>
    <submittedName>
        <fullName evidence="2">Uncharacterized protein</fullName>
    </submittedName>
</protein>
<dbReference type="STRING" id="576118.SAMN05216216_10218"/>
<feature type="transmembrane region" description="Helical" evidence="1">
    <location>
        <begin position="185"/>
        <end position="207"/>
    </location>
</feature>
<evidence type="ECO:0000313" key="3">
    <source>
        <dbReference type="Proteomes" id="UP000199008"/>
    </source>
</evidence>
<proteinExistence type="predicted"/>
<feature type="transmembrane region" description="Helical" evidence="1">
    <location>
        <begin position="133"/>
        <end position="153"/>
    </location>
</feature>
<sequence>MNQCPNCDITTSQSRCPLCRTKLADAEASKMTVWYPEYDIKEQKIRTRISRLAILLGSLAVLICFAINLIVIPQFLWVFYVAVAVFYVLVSLSHTILSASHIGGKITAQVISLTILLLVIDFMSGNLQWSVDYVVPFLIIAGILVLSISILRVRLNWTGYFSFLMMMLLMGFVPLIFYITGVATVLWPSVTAGSFAVTIFALLVVFAKQTFMTQLGRRFHL</sequence>
<reference evidence="3" key="1">
    <citation type="submission" date="2016-10" db="EMBL/GenBank/DDBJ databases">
        <authorList>
            <person name="Varghese N."/>
            <person name="Submissions S."/>
        </authorList>
    </citation>
    <scope>NUCLEOTIDE SEQUENCE [LARGE SCALE GENOMIC DNA]</scope>
    <source>
        <strain evidence="3">CGMCC 1.8895</strain>
    </source>
</reference>
<dbReference type="Proteomes" id="UP000199008">
    <property type="component" value="Unassembled WGS sequence"/>
</dbReference>
<feature type="transmembrane region" description="Helical" evidence="1">
    <location>
        <begin position="106"/>
        <end position="127"/>
    </location>
</feature>
<name>A0A1G9AVM5_9BACL</name>
<gene>
    <name evidence="2" type="ORF">SAMN05216216_10218</name>
</gene>
<feature type="transmembrane region" description="Helical" evidence="1">
    <location>
        <begin position="160"/>
        <end position="179"/>
    </location>
</feature>
<organism evidence="2 3">
    <name type="scientific">Lacicoccus qingdaonensis</name>
    <dbReference type="NCBI Taxonomy" id="576118"/>
    <lineage>
        <taxon>Bacteria</taxon>
        <taxon>Bacillati</taxon>
        <taxon>Bacillota</taxon>
        <taxon>Bacilli</taxon>
        <taxon>Bacillales</taxon>
        <taxon>Salinicoccaceae</taxon>
        <taxon>Lacicoccus</taxon>
    </lineage>
</organism>
<keyword evidence="1" id="KW-1133">Transmembrane helix</keyword>